<dbReference type="Gene3D" id="1.10.760.10">
    <property type="entry name" value="Cytochrome c-like domain"/>
    <property type="match status" value="1"/>
</dbReference>
<evidence type="ECO:0000256" key="6">
    <source>
        <dbReference type="ARBA" id="ARBA00022982"/>
    </source>
</evidence>
<organism evidence="10 11">
    <name type="scientific">Acidiphilium iwatense</name>
    <dbReference type="NCBI Taxonomy" id="768198"/>
    <lineage>
        <taxon>Bacteria</taxon>
        <taxon>Pseudomonadati</taxon>
        <taxon>Pseudomonadota</taxon>
        <taxon>Alphaproteobacteria</taxon>
        <taxon>Acetobacterales</taxon>
        <taxon>Acidocellaceae</taxon>
        <taxon>Acidiphilium</taxon>
    </lineage>
</organism>
<dbReference type="PANTHER" id="PTHR35008:SF8">
    <property type="entry name" value="ALCOHOL DEHYDROGENASE CYTOCHROME C SUBUNIT"/>
    <property type="match status" value="1"/>
</dbReference>
<dbReference type="Proteomes" id="UP001521209">
    <property type="component" value="Unassembled WGS sequence"/>
</dbReference>
<comment type="cofactor">
    <cofactor evidence="1">
        <name>heme c</name>
        <dbReference type="ChEBI" id="CHEBI:61717"/>
    </cofactor>
</comment>
<accession>A0ABS9E0X1</accession>
<name>A0ABS9E0X1_9PROT</name>
<keyword evidence="5 8" id="KW-0479">Metal-binding</keyword>
<evidence type="ECO:0000256" key="3">
    <source>
        <dbReference type="ARBA" id="ARBA00022617"/>
    </source>
</evidence>
<sequence length="588" mass="61978">MMSNSPPPAPNHAGSRLSKLKRPIWGAAALVSLFGVVIGANFAFGDASSAYLPAPIAASPGAYPMMPKPDIKGMSPQQAAVVQRGEYLATAADCMPCHTAPGAKSFTGGLSVVTPFGTLYSPNITPDKATGIGKWTGKQFWNALHYGTAPGHSLLVFPKFLYPAMPYTSYSKLSKPDVLAIKAYLDAIPAIDAPHVPNKLMFPFNIRAMLLGWRILFFRAHPVHYAKGWSPAVRNGAYIAQALAHCTECHSPRNLLFAVKSDETLAGGQIVGESWFAPNISSSKRYGIGGWNRADLVAYLHNSGNMRRGSAFGPMKAVVDYSLSQLPKSDIEDLAAYLQTATPPRRTAFKASAKNATIAQGAALYARNCAACHQPGGEGVMGVFPNLKGNQAAWGGPPDDVISAVLAGLPPWHANGPAMPAFGSILDDHRIAAVTNYVRTAWSNPGAADATAAKVLALRATAPPHDVAVADADFLDPPPVASAAARRLQCPLLTDTLIGPGSGWMQIMRGATPATLPNRARMLVAALRKTDPAISDNQASNYLLTAYCPVVAEQSGMSLAAKKAALARFMQSARSMLAQTQAGAKQGS</sequence>
<evidence type="ECO:0000313" key="11">
    <source>
        <dbReference type="Proteomes" id="UP001521209"/>
    </source>
</evidence>
<evidence type="ECO:0000256" key="1">
    <source>
        <dbReference type="ARBA" id="ARBA00001926"/>
    </source>
</evidence>
<keyword evidence="11" id="KW-1185">Reference proteome</keyword>
<evidence type="ECO:0000259" key="9">
    <source>
        <dbReference type="PROSITE" id="PS51007"/>
    </source>
</evidence>
<dbReference type="RefSeq" id="WP_235704939.1">
    <property type="nucleotide sequence ID" value="NZ_JAKGBZ010000028.1"/>
</dbReference>
<dbReference type="PRINTS" id="PR00605">
    <property type="entry name" value="CYTCHROMECIC"/>
</dbReference>
<keyword evidence="6" id="KW-0249">Electron transport</keyword>
<keyword evidence="7 8" id="KW-0408">Iron</keyword>
<keyword evidence="3 8" id="KW-0349">Heme</keyword>
<feature type="domain" description="Cytochrome c" evidence="9">
    <location>
        <begin position="231"/>
        <end position="342"/>
    </location>
</feature>
<dbReference type="InterPro" id="IPR008168">
    <property type="entry name" value="Cyt_C_IC"/>
</dbReference>
<dbReference type="Pfam" id="PF00034">
    <property type="entry name" value="Cytochrom_C"/>
    <property type="match status" value="1"/>
</dbReference>
<evidence type="ECO:0000256" key="8">
    <source>
        <dbReference type="PROSITE-ProRule" id="PRU00433"/>
    </source>
</evidence>
<feature type="domain" description="Cytochrome c" evidence="9">
    <location>
        <begin position="356"/>
        <end position="442"/>
    </location>
</feature>
<protein>
    <submittedName>
        <fullName evidence="10">C-type cytochrome</fullName>
    </submittedName>
</protein>
<evidence type="ECO:0000256" key="2">
    <source>
        <dbReference type="ARBA" id="ARBA00022448"/>
    </source>
</evidence>
<comment type="caution">
    <text evidence="10">The sequence shown here is derived from an EMBL/GenBank/DDBJ whole genome shotgun (WGS) entry which is preliminary data.</text>
</comment>
<evidence type="ECO:0000256" key="4">
    <source>
        <dbReference type="ARBA" id="ARBA00022660"/>
    </source>
</evidence>
<dbReference type="InterPro" id="IPR009056">
    <property type="entry name" value="Cyt_c-like_dom"/>
</dbReference>
<dbReference type="InterPro" id="IPR051459">
    <property type="entry name" value="Cytochrome_c-type_DH"/>
</dbReference>
<feature type="domain" description="Cytochrome c" evidence="9">
    <location>
        <begin position="80"/>
        <end position="189"/>
    </location>
</feature>
<evidence type="ECO:0000313" key="10">
    <source>
        <dbReference type="EMBL" id="MCF3947680.1"/>
    </source>
</evidence>
<gene>
    <name evidence="10" type="ORF">L2A60_13430</name>
</gene>
<evidence type="ECO:0000256" key="5">
    <source>
        <dbReference type="ARBA" id="ARBA00022723"/>
    </source>
</evidence>
<dbReference type="InterPro" id="IPR036909">
    <property type="entry name" value="Cyt_c-like_dom_sf"/>
</dbReference>
<dbReference type="EMBL" id="JAKGBZ010000028">
    <property type="protein sequence ID" value="MCF3947680.1"/>
    <property type="molecule type" value="Genomic_DNA"/>
</dbReference>
<proteinExistence type="predicted"/>
<dbReference type="PROSITE" id="PS51007">
    <property type="entry name" value="CYTC"/>
    <property type="match status" value="3"/>
</dbReference>
<evidence type="ECO:0000256" key="7">
    <source>
        <dbReference type="ARBA" id="ARBA00023004"/>
    </source>
</evidence>
<reference evidence="10 11" key="1">
    <citation type="submission" date="2022-01" db="EMBL/GenBank/DDBJ databases">
        <authorList>
            <person name="Won M."/>
            <person name="Kim S.-J."/>
            <person name="Kwon S.-W."/>
        </authorList>
    </citation>
    <scope>NUCLEOTIDE SEQUENCE [LARGE SCALE GENOMIC DNA]</scope>
    <source>
        <strain evidence="10 11">KCTC 23505</strain>
    </source>
</reference>
<dbReference type="PANTHER" id="PTHR35008">
    <property type="entry name" value="BLL4482 PROTEIN-RELATED"/>
    <property type="match status" value="1"/>
</dbReference>
<dbReference type="SUPFAM" id="SSF46626">
    <property type="entry name" value="Cytochrome c"/>
    <property type="match status" value="3"/>
</dbReference>
<keyword evidence="4" id="KW-0679">Respiratory chain</keyword>
<keyword evidence="2" id="KW-0813">Transport</keyword>